<organism evidence="1 2">
    <name type="scientific">Vibrio viridaestus</name>
    <dbReference type="NCBI Taxonomy" id="2487322"/>
    <lineage>
        <taxon>Bacteria</taxon>
        <taxon>Pseudomonadati</taxon>
        <taxon>Pseudomonadota</taxon>
        <taxon>Gammaproteobacteria</taxon>
        <taxon>Vibrionales</taxon>
        <taxon>Vibrionaceae</taxon>
        <taxon>Vibrio</taxon>
    </lineage>
</organism>
<sequence length="81" mass="9441">MNSLNVTLSHSTLENTKSVEYQWVRSLYVSGYNEEQINHYIQQCFGGDDIFANLFRKVALNQESLYVLLQYMGHAPSCREF</sequence>
<proteinExistence type="predicted"/>
<dbReference type="OrthoDB" id="5828134at2"/>
<protein>
    <submittedName>
        <fullName evidence="1">Uncharacterized protein</fullName>
    </submittedName>
</protein>
<dbReference type="RefSeq" id="WP_124935533.1">
    <property type="nucleotide sequence ID" value="NZ_RJVQ01000001.1"/>
</dbReference>
<accession>A0A3N9TM18</accession>
<dbReference type="EMBL" id="RJVQ01000001">
    <property type="protein sequence ID" value="RQW64883.1"/>
    <property type="molecule type" value="Genomic_DNA"/>
</dbReference>
<evidence type="ECO:0000313" key="2">
    <source>
        <dbReference type="Proteomes" id="UP000281112"/>
    </source>
</evidence>
<gene>
    <name evidence="1" type="ORF">EES38_02265</name>
</gene>
<name>A0A3N9TM18_9VIBR</name>
<reference evidence="1 2" key="1">
    <citation type="submission" date="2018-11" db="EMBL/GenBank/DDBJ databases">
        <title>Vibrio LJC006 sp. nov., isolated from seawater during the bloom of the enteromorpha.</title>
        <authorList>
            <person name="Liang J."/>
        </authorList>
    </citation>
    <scope>NUCLEOTIDE SEQUENCE [LARGE SCALE GENOMIC DNA]</scope>
    <source>
        <strain evidence="1 2">LJC006</strain>
    </source>
</reference>
<comment type="caution">
    <text evidence="1">The sequence shown here is derived from an EMBL/GenBank/DDBJ whole genome shotgun (WGS) entry which is preliminary data.</text>
</comment>
<dbReference type="Proteomes" id="UP000281112">
    <property type="component" value="Unassembled WGS sequence"/>
</dbReference>
<keyword evidence="2" id="KW-1185">Reference proteome</keyword>
<evidence type="ECO:0000313" key="1">
    <source>
        <dbReference type="EMBL" id="RQW64883.1"/>
    </source>
</evidence>
<dbReference type="AlphaFoldDB" id="A0A3N9TM18"/>